<gene>
    <name evidence="3" type="ORF">B0H15DRAFT_943824</name>
</gene>
<keyword evidence="4" id="KW-1185">Reference proteome</keyword>
<name>A0AAD6UIQ9_9AGAR</name>
<protein>
    <recommendedName>
        <fullName evidence="5">Secreted protein</fullName>
    </recommendedName>
</protein>
<evidence type="ECO:0000313" key="4">
    <source>
        <dbReference type="Proteomes" id="UP001222325"/>
    </source>
</evidence>
<dbReference type="Proteomes" id="UP001222325">
    <property type="component" value="Unassembled WGS sequence"/>
</dbReference>
<sequence length="88" mass="9357">MRTVLVFATALAAAAAAVPLRAPQAAAPSPEDAFGIAVVSPAQGDAPPWRRDECAEDAPAWRRGMTGREDAARRECTDDAPAWRRAEQ</sequence>
<comment type="caution">
    <text evidence="3">The sequence shown here is derived from an EMBL/GenBank/DDBJ whole genome shotgun (WGS) entry which is preliminary data.</text>
</comment>
<evidence type="ECO:0008006" key="5">
    <source>
        <dbReference type="Google" id="ProtNLM"/>
    </source>
</evidence>
<proteinExistence type="predicted"/>
<organism evidence="3 4">
    <name type="scientific">Mycena belliarum</name>
    <dbReference type="NCBI Taxonomy" id="1033014"/>
    <lineage>
        <taxon>Eukaryota</taxon>
        <taxon>Fungi</taxon>
        <taxon>Dikarya</taxon>
        <taxon>Basidiomycota</taxon>
        <taxon>Agaricomycotina</taxon>
        <taxon>Agaricomycetes</taxon>
        <taxon>Agaricomycetidae</taxon>
        <taxon>Agaricales</taxon>
        <taxon>Marasmiineae</taxon>
        <taxon>Mycenaceae</taxon>
        <taxon>Mycena</taxon>
    </lineage>
</organism>
<feature type="region of interest" description="Disordered" evidence="1">
    <location>
        <begin position="65"/>
        <end position="88"/>
    </location>
</feature>
<dbReference type="AlphaFoldDB" id="A0AAD6UIQ9"/>
<feature type="chain" id="PRO_5041922382" description="Secreted protein" evidence="2">
    <location>
        <begin position="17"/>
        <end position="88"/>
    </location>
</feature>
<feature type="signal peptide" evidence="2">
    <location>
        <begin position="1"/>
        <end position="16"/>
    </location>
</feature>
<feature type="compositionally biased region" description="Basic and acidic residues" evidence="1">
    <location>
        <begin position="66"/>
        <end position="88"/>
    </location>
</feature>
<reference evidence="3" key="1">
    <citation type="submission" date="2023-03" db="EMBL/GenBank/DDBJ databases">
        <title>Massive genome expansion in bonnet fungi (Mycena s.s.) driven by repeated elements and novel gene families across ecological guilds.</title>
        <authorList>
            <consortium name="Lawrence Berkeley National Laboratory"/>
            <person name="Harder C.B."/>
            <person name="Miyauchi S."/>
            <person name="Viragh M."/>
            <person name="Kuo A."/>
            <person name="Thoen E."/>
            <person name="Andreopoulos B."/>
            <person name="Lu D."/>
            <person name="Skrede I."/>
            <person name="Drula E."/>
            <person name="Henrissat B."/>
            <person name="Morin E."/>
            <person name="Kohler A."/>
            <person name="Barry K."/>
            <person name="LaButti K."/>
            <person name="Morin E."/>
            <person name="Salamov A."/>
            <person name="Lipzen A."/>
            <person name="Mereny Z."/>
            <person name="Hegedus B."/>
            <person name="Baldrian P."/>
            <person name="Stursova M."/>
            <person name="Weitz H."/>
            <person name="Taylor A."/>
            <person name="Grigoriev I.V."/>
            <person name="Nagy L.G."/>
            <person name="Martin F."/>
            <person name="Kauserud H."/>
        </authorList>
    </citation>
    <scope>NUCLEOTIDE SEQUENCE</scope>
    <source>
        <strain evidence="3">CBHHK173m</strain>
    </source>
</reference>
<evidence type="ECO:0000256" key="1">
    <source>
        <dbReference type="SAM" id="MobiDB-lite"/>
    </source>
</evidence>
<dbReference type="EMBL" id="JARJCN010000004">
    <property type="protein sequence ID" value="KAJ7101507.1"/>
    <property type="molecule type" value="Genomic_DNA"/>
</dbReference>
<evidence type="ECO:0000313" key="3">
    <source>
        <dbReference type="EMBL" id="KAJ7101507.1"/>
    </source>
</evidence>
<keyword evidence="2" id="KW-0732">Signal</keyword>
<accession>A0AAD6UIQ9</accession>
<evidence type="ECO:0000256" key="2">
    <source>
        <dbReference type="SAM" id="SignalP"/>
    </source>
</evidence>